<gene>
    <name evidence="1" type="ORF">AVEN_83524_1</name>
</gene>
<dbReference type="EMBL" id="BGPR01106494">
    <property type="protein sequence ID" value="GBM76537.1"/>
    <property type="molecule type" value="Genomic_DNA"/>
</dbReference>
<dbReference type="PANTHER" id="PTHR38681:SF1">
    <property type="entry name" value="RETROVIRUS-RELATED POL POLYPROTEIN FROM TRANSPOSON 412-LIKE PROTEIN"/>
    <property type="match status" value="1"/>
</dbReference>
<sequence length="172" mass="19996">MYKRSPFSFTRHSCKSEGRLTCFLCRITVCSETLRLLGDFFRKNKPTSTVSVFLQQLKSPVQNLQPVPSSIHTKRKVFLHKDFSTATHVFFRRDIVRRLLGQPYDGPYKVLSRTDKVFTLEIRCQQRTVTVDRLKPAYILCNTDHTVEDAPSPAVPENVIRCRGLFWYPRLG</sequence>
<dbReference type="OrthoDB" id="6433030at2759"/>
<accession>A0A4Y2IFL4</accession>
<evidence type="ECO:0008006" key="3">
    <source>
        <dbReference type="Google" id="ProtNLM"/>
    </source>
</evidence>
<organism evidence="1 2">
    <name type="scientific">Araneus ventricosus</name>
    <name type="common">Orbweaver spider</name>
    <name type="synonym">Epeira ventricosa</name>
    <dbReference type="NCBI Taxonomy" id="182803"/>
    <lineage>
        <taxon>Eukaryota</taxon>
        <taxon>Metazoa</taxon>
        <taxon>Ecdysozoa</taxon>
        <taxon>Arthropoda</taxon>
        <taxon>Chelicerata</taxon>
        <taxon>Arachnida</taxon>
        <taxon>Araneae</taxon>
        <taxon>Araneomorphae</taxon>
        <taxon>Entelegynae</taxon>
        <taxon>Araneoidea</taxon>
        <taxon>Araneidae</taxon>
        <taxon>Araneus</taxon>
    </lineage>
</organism>
<evidence type="ECO:0000313" key="2">
    <source>
        <dbReference type="Proteomes" id="UP000499080"/>
    </source>
</evidence>
<keyword evidence="2" id="KW-1185">Reference proteome</keyword>
<protein>
    <recommendedName>
        <fullName evidence="3">Integrase zinc-binding domain-containing protein</fullName>
    </recommendedName>
</protein>
<dbReference type="Proteomes" id="UP000499080">
    <property type="component" value="Unassembled WGS sequence"/>
</dbReference>
<proteinExistence type="predicted"/>
<evidence type="ECO:0000313" key="1">
    <source>
        <dbReference type="EMBL" id="GBM76537.1"/>
    </source>
</evidence>
<name>A0A4Y2IFL4_ARAVE</name>
<reference evidence="1 2" key="1">
    <citation type="journal article" date="2019" name="Sci. Rep.">
        <title>Orb-weaving spider Araneus ventricosus genome elucidates the spidroin gene catalogue.</title>
        <authorList>
            <person name="Kono N."/>
            <person name="Nakamura H."/>
            <person name="Ohtoshi R."/>
            <person name="Moran D.A.P."/>
            <person name="Shinohara A."/>
            <person name="Yoshida Y."/>
            <person name="Fujiwara M."/>
            <person name="Mori M."/>
            <person name="Tomita M."/>
            <person name="Arakawa K."/>
        </authorList>
    </citation>
    <scope>NUCLEOTIDE SEQUENCE [LARGE SCALE GENOMIC DNA]</scope>
</reference>
<dbReference type="PANTHER" id="PTHR38681">
    <property type="entry name" value="RETROVIRUS-RELATED POL POLYPROTEIN FROM TRANSPOSON 412-LIKE PROTEIN-RELATED"/>
    <property type="match status" value="1"/>
</dbReference>
<dbReference type="AlphaFoldDB" id="A0A4Y2IFL4"/>
<comment type="caution">
    <text evidence="1">The sequence shown here is derived from an EMBL/GenBank/DDBJ whole genome shotgun (WGS) entry which is preliminary data.</text>
</comment>